<proteinExistence type="predicted"/>
<organism evidence="3 4">
    <name type="scientific">Mycena maculata</name>
    <dbReference type="NCBI Taxonomy" id="230809"/>
    <lineage>
        <taxon>Eukaryota</taxon>
        <taxon>Fungi</taxon>
        <taxon>Dikarya</taxon>
        <taxon>Basidiomycota</taxon>
        <taxon>Agaricomycotina</taxon>
        <taxon>Agaricomycetes</taxon>
        <taxon>Agaricomycetidae</taxon>
        <taxon>Agaricales</taxon>
        <taxon>Marasmiineae</taxon>
        <taxon>Mycenaceae</taxon>
        <taxon>Mycena</taxon>
    </lineage>
</organism>
<name>A0AAD7HY40_9AGAR</name>
<dbReference type="Proteomes" id="UP001215280">
    <property type="component" value="Unassembled WGS sequence"/>
</dbReference>
<feature type="region of interest" description="Disordered" evidence="1">
    <location>
        <begin position="65"/>
        <end position="118"/>
    </location>
</feature>
<gene>
    <name evidence="3" type="ORF">DFH07DRAFT_945316</name>
</gene>
<evidence type="ECO:0008006" key="5">
    <source>
        <dbReference type="Google" id="ProtNLM"/>
    </source>
</evidence>
<protein>
    <recommendedName>
        <fullName evidence="5">Secreted protein</fullName>
    </recommendedName>
</protein>
<keyword evidence="2" id="KW-0732">Signal</keyword>
<evidence type="ECO:0000256" key="1">
    <source>
        <dbReference type="SAM" id="MobiDB-lite"/>
    </source>
</evidence>
<feature type="signal peptide" evidence="2">
    <location>
        <begin position="1"/>
        <end position="22"/>
    </location>
</feature>
<reference evidence="3" key="1">
    <citation type="submission" date="2023-03" db="EMBL/GenBank/DDBJ databases">
        <title>Massive genome expansion in bonnet fungi (Mycena s.s.) driven by repeated elements and novel gene families across ecological guilds.</title>
        <authorList>
            <consortium name="Lawrence Berkeley National Laboratory"/>
            <person name="Harder C.B."/>
            <person name="Miyauchi S."/>
            <person name="Viragh M."/>
            <person name="Kuo A."/>
            <person name="Thoen E."/>
            <person name="Andreopoulos B."/>
            <person name="Lu D."/>
            <person name="Skrede I."/>
            <person name="Drula E."/>
            <person name="Henrissat B."/>
            <person name="Morin E."/>
            <person name="Kohler A."/>
            <person name="Barry K."/>
            <person name="LaButti K."/>
            <person name="Morin E."/>
            <person name="Salamov A."/>
            <person name="Lipzen A."/>
            <person name="Mereny Z."/>
            <person name="Hegedus B."/>
            <person name="Baldrian P."/>
            <person name="Stursova M."/>
            <person name="Weitz H."/>
            <person name="Taylor A."/>
            <person name="Grigoriev I.V."/>
            <person name="Nagy L.G."/>
            <person name="Martin F."/>
            <person name="Kauserud H."/>
        </authorList>
    </citation>
    <scope>NUCLEOTIDE SEQUENCE</scope>
    <source>
        <strain evidence="3">CBHHK188m</strain>
    </source>
</reference>
<accession>A0AAD7HY40</accession>
<evidence type="ECO:0000313" key="3">
    <source>
        <dbReference type="EMBL" id="KAJ7730877.1"/>
    </source>
</evidence>
<keyword evidence="4" id="KW-1185">Reference proteome</keyword>
<dbReference type="EMBL" id="JARJLG010000187">
    <property type="protein sequence ID" value="KAJ7730877.1"/>
    <property type="molecule type" value="Genomic_DNA"/>
</dbReference>
<sequence length="140" mass="14654">MMKLLLGLLYVASLSLLSLRLAHDSAVIFAVKVSSWAARDRVLPLGQGSSQGSMMLALNTIGLSRAHQHGDPPTEGSCDPSPPHHGRAYSNTGTGMSHPSVLLVASPSTGHDTDQTRDNMPWLGHALAGGDTTVSAPHEP</sequence>
<feature type="chain" id="PRO_5042101245" description="Secreted protein" evidence="2">
    <location>
        <begin position="23"/>
        <end position="140"/>
    </location>
</feature>
<dbReference type="AlphaFoldDB" id="A0AAD7HY40"/>
<evidence type="ECO:0000313" key="4">
    <source>
        <dbReference type="Proteomes" id="UP001215280"/>
    </source>
</evidence>
<comment type="caution">
    <text evidence="3">The sequence shown here is derived from an EMBL/GenBank/DDBJ whole genome shotgun (WGS) entry which is preliminary data.</text>
</comment>
<evidence type="ECO:0000256" key="2">
    <source>
        <dbReference type="SAM" id="SignalP"/>
    </source>
</evidence>